<comment type="caution">
    <text evidence="1">The sequence shown here is derived from an EMBL/GenBank/DDBJ whole genome shotgun (WGS) entry which is preliminary data.</text>
</comment>
<keyword evidence="2" id="KW-1185">Reference proteome</keyword>
<organism evidence="1 2">
    <name type="scientific">Pseudonocardia kongjuensis</name>
    <dbReference type="NCBI Taxonomy" id="102227"/>
    <lineage>
        <taxon>Bacteria</taxon>
        <taxon>Bacillati</taxon>
        <taxon>Actinomycetota</taxon>
        <taxon>Actinomycetes</taxon>
        <taxon>Pseudonocardiales</taxon>
        <taxon>Pseudonocardiaceae</taxon>
        <taxon>Pseudonocardia</taxon>
    </lineage>
</organism>
<proteinExistence type="predicted"/>
<dbReference type="RefSeq" id="WP_344029364.1">
    <property type="nucleotide sequence ID" value="NZ_BAAAJK010000053.1"/>
</dbReference>
<gene>
    <name evidence="1" type="ORF">GCM10009613_61080</name>
</gene>
<accession>A0ABP4IY13</accession>
<evidence type="ECO:0000313" key="2">
    <source>
        <dbReference type="Proteomes" id="UP001501414"/>
    </source>
</evidence>
<sequence length="80" mass="8843">MSDDKRTRDALDQAVRDHMAGELDADGEVIVAWMTIAATRSHDGGGVIIYAGSDEAMPRWQVRGLVEEMRALLNQTDDQL</sequence>
<protein>
    <submittedName>
        <fullName evidence="1">Uncharacterized protein</fullName>
    </submittedName>
</protein>
<evidence type="ECO:0000313" key="1">
    <source>
        <dbReference type="EMBL" id="GAA1401938.1"/>
    </source>
</evidence>
<reference evidence="2" key="1">
    <citation type="journal article" date="2019" name="Int. J. Syst. Evol. Microbiol.">
        <title>The Global Catalogue of Microorganisms (GCM) 10K type strain sequencing project: providing services to taxonomists for standard genome sequencing and annotation.</title>
        <authorList>
            <consortium name="The Broad Institute Genomics Platform"/>
            <consortium name="The Broad Institute Genome Sequencing Center for Infectious Disease"/>
            <person name="Wu L."/>
            <person name="Ma J."/>
        </authorList>
    </citation>
    <scope>NUCLEOTIDE SEQUENCE [LARGE SCALE GENOMIC DNA]</scope>
    <source>
        <strain evidence="2">JCM 11896</strain>
    </source>
</reference>
<dbReference type="EMBL" id="BAAAJK010000053">
    <property type="protein sequence ID" value="GAA1401938.1"/>
    <property type="molecule type" value="Genomic_DNA"/>
</dbReference>
<name>A0ABP4IY13_9PSEU</name>
<dbReference type="Proteomes" id="UP001501414">
    <property type="component" value="Unassembled WGS sequence"/>
</dbReference>